<evidence type="ECO:0000256" key="1">
    <source>
        <dbReference type="SAM" id="Phobius"/>
    </source>
</evidence>
<feature type="transmembrane region" description="Helical" evidence="1">
    <location>
        <begin position="275"/>
        <end position="294"/>
    </location>
</feature>
<dbReference type="InterPro" id="IPR011701">
    <property type="entry name" value="MFS"/>
</dbReference>
<feature type="transmembrane region" description="Helical" evidence="1">
    <location>
        <begin position="333"/>
        <end position="354"/>
    </location>
</feature>
<dbReference type="InterPro" id="IPR036259">
    <property type="entry name" value="MFS_trans_sf"/>
</dbReference>
<feature type="transmembrane region" description="Helical" evidence="1">
    <location>
        <begin position="84"/>
        <end position="102"/>
    </location>
</feature>
<keyword evidence="1" id="KW-0472">Membrane</keyword>
<feature type="transmembrane region" description="Helical" evidence="1">
    <location>
        <begin position="20"/>
        <end position="42"/>
    </location>
</feature>
<feature type="transmembrane region" description="Helical" evidence="1">
    <location>
        <begin position="245"/>
        <end position="268"/>
    </location>
</feature>
<dbReference type="GO" id="GO:0005886">
    <property type="term" value="C:plasma membrane"/>
    <property type="evidence" value="ECO:0007669"/>
    <property type="project" value="TreeGrafter"/>
</dbReference>
<dbReference type="AlphaFoldDB" id="A0A382E3D7"/>
<protein>
    <recommendedName>
        <fullName evidence="2">Major facilitator superfamily (MFS) profile domain-containing protein</fullName>
    </recommendedName>
</protein>
<dbReference type="EMBL" id="UINC01042476">
    <property type="protein sequence ID" value="SVB45168.1"/>
    <property type="molecule type" value="Genomic_DNA"/>
</dbReference>
<accession>A0A382E3D7</accession>
<feature type="transmembrane region" description="Helical" evidence="1">
    <location>
        <begin position="143"/>
        <end position="164"/>
    </location>
</feature>
<feature type="transmembrane region" description="Helical" evidence="1">
    <location>
        <begin position="366"/>
        <end position="384"/>
    </location>
</feature>
<feature type="transmembrane region" description="Helical" evidence="1">
    <location>
        <begin position="108"/>
        <end position="131"/>
    </location>
</feature>
<dbReference type="PROSITE" id="PS50850">
    <property type="entry name" value="MFS"/>
    <property type="match status" value="1"/>
</dbReference>
<dbReference type="Gene3D" id="1.20.1250.20">
    <property type="entry name" value="MFS general substrate transporter like domains"/>
    <property type="match status" value="2"/>
</dbReference>
<organism evidence="3">
    <name type="scientific">marine metagenome</name>
    <dbReference type="NCBI Taxonomy" id="408172"/>
    <lineage>
        <taxon>unclassified sequences</taxon>
        <taxon>metagenomes</taxon>
        <taxon>ecological metagenomes</taxon>
    </lineage>
</organism>
<feature type="transmembrane region" description="Helical" evidence="1">
    <location>
        <begin position="202"/>
        <end position="225"/>
    </location>
</feature>
<keyword evidence="1" id="KW-1133">Transmembrane helix</keyword>
<feature type="transmembrane region" description="Helical" evidence="1">
    <location>
        <begin position="170"/>
        <end position="190"/>
    </location>
</feature>
<dbReference type="Pfam" id="PF07690">
    <property type="entry name" value="MFS_1"/>
    <property type="match status" value="1"/>
</dbReference>
<dbReference type="InterPro" id="IPR047200">
    <property type="entry name" value="MFS_YcaD-like"/>
</dbReference>
<gene>
    <name evidence="3" type="ORF">METZ01_LOCUS198022</name>
</gene>
<keyword evidence="1" id="KW-0812">Transmembrane</keyword>
<feature type="transmembrane region" description="Helical" evidence="1">
    <location>
        <begin position="300"/>
        <end position="321"/>
    </location>
</feature>
<dbReference type="PANTHER" id="PTHR23521">
    <property type="entry name" value="TRANSPORTER MFS SUPERFAMILY"/>
    <property type="match status" value="1"/>
</dbReference>
<reference evidence="3" key="1">
    <citation type="submission" date="2018-05" db="EMBL/GenBank/DDBJ databases">
        <authorList>
            <person name="Lanie J.A."/>
            <person name="Ng W.-L."/>
            <person name="Kazmierczak K.M."/>
            <person name="Andrzejewski T.M."/>
            <person name="Davidsen T.M."/>
            <person name="Wayne K.J."/>
            <person name="Tettelin H."/>
            <person name="Glass J.I."/>
            <person name="Rusch D."/>
            <person name="Podicherti R."/>
            <person name="Tsui H.-C.T."/>
            <person name="Winkler M.E."/>
        </authorList>
    </citation>
    <scope>NUCLEOTIDE SEQUENCE</scope>
</reference>
<evidence type="ECO:0000259" key="2">
    <source>
        <dbReference type="PROSITE" id="PS50850"/>
    </source>
</evidence>
<dbReference type="SUPFAM" id="SSF103473">
    <property type="entry name" value="MFS general substrate transporter"/>
    <property type="match status" value="1"/>
</dbReference>
<feature type="domain" description="Major facilitator superfamily (MFS) profile" evidence="2">
    <location>
        <begin position="19"/>
        <end position="393"/>
    </location>
</feature>
<dbReference type="InterPro" id="IPR020846">
    <property type="entry name" value="MFS_dom"/>
</dbReference>
<dbReference type="PANTHER" id="PTHR23521:SF3">
    <property type="entry name" value="MFS TRANSPORTER"/>
    <property type="match status" value="1"/>
</dbReference>
<evidence type="ECO:0000313" key="3">
    <source>
        <dbReference type="EMBL" id="SVB45168.1"/>
    </source>
</evidence>
<name>A0A382E3D7_9ZZZZ</name>
<sequence length="401" mass="42519">MANEDNPRHRPLNPPLVGDLAAIIGCVCLFGMTFSLYTPLLSLILEARGASSTLIGSLAMAPALGVILGSFFVPLCLQKVGGRGLLLAGVIIEIVLILFLMSSDSFGWWFAIRFLGGFSGTIVFVVSETWLNEITPDAIRGRVIGLYNTMLALSFAIGPLILSLTGIRGLLPFIVGVGLMLVAAVPLFVVRRYEPGPRENSSFGIIGFTRVAPLLVMACFVVAFKEMASVGLLPVYGVRSGLSESMSALMLFYAAVGGAVLQFPIGWLSDHFNRVAVMAVCGVAGIAGAVVLPFVVGVPWLLWLTLFLWMGLFAGVYTIALTLAGQWFRGMDLATAMASFGVFWGLGGLAGPMLSGYCMDLWNPHGLPLALGLAGLCFVIMTVVPSLRAPPRTLTASRVAP</sequence>
<feature type="transmembrane region" description="Helical" evidence="1">
    <location>
        <begin position="54"/>
        <end position="77"/>
    </location>
</feature>
<proteinExistence type="predicted"/>
<dbReference type="CDD" id="cd17477">
    <property type="entry name" value="MFS_YcaD_like"/>
    <property type="match status" value="1"/>
</dbReference>
<dbReference type="GO" id="GO:0022857">
    <property type="term" value="F:transmembrane transporter activity"/>
    <property type="evidence" value="ECO:0007669"/>
    <property type="project" value="InterPro"/>
</dbReference>